<dbReference type="Gene3D" id="2.60.120.10">
    <property type="entry name" value="Jelly Rolls"/>
    <property type="match status" value="1"/>
</dbReference>
<dbReference type="PANTHER" id="PTHR43280">
    <property type="entry name" value="ARAC-FAMILY TRANSCRIPTIONAL REGULATOR"/>
    <property type="match status" value="1"/>
</dbReference>
<dbReference type="GO" id="GO:0003700">
    <property type="term" value="F:DNA-binding transcription factor activity"/>
    <property type="evidence" value="ECO:0007669"/>
    <property type="project" value="InterPro"/>
</dbReference>
<accession>A0A851GJI9</accession>
<dbReference type="InterPro" id="IPR018060">
    <property type="entry name" value="HTH_AraC"/>
</dbReference>
<dbReference type="InterPro" id="IPR014710">
    <property type="entry name" value="RmlC-like_jellyroll"/>
</dbReference>
<dbReference type="SMART" id="SM00342">
    <property type="entry name" value="HTH_ARAC"/>
    <property type="match status" value="1"/>
</dbReference>
<keyword evidence="1" id="KW-0805">Transcription regulation</keyword>
<evidence type="ECO:0000313" key="6">
    <source>
        <dbReference type="Proteomes" id="UP000557872"/>
    </source>
</evidence>
<keyword evidence="2" id="KW-0238">DNA-binding</keyword>
<evidence type="ECO:0000256" key="3">
    <source>
        <dbReference type="ARBA" id="ARBA00023163"/>
    </source>
</evidence>
<dbReference type="EMBL" id="JACBAZ010000001">
    <property type="protein sequence ID" value="NWK54840.1"/>
    <property type="molecule type" value="Genomic_DNA"/>
</dbReference>
<dbReference type="Proteomes" id="UP000557872">
    <property type="component" value="Unassembled WGS sequence"/>
</dbReference>
<dbReference type="PROSITE" id="PS01124">
    <property type="entry name" value="HTH_ARAC_FAMILY_2"/>
    <property type="match status" value="1"/>
</dbReference>
<evidence type="ECO:0000313" key="5">
    <source>
        <dbReference type="EMBL" id="NWK54840.1"/>
    </source>
</evidence>
<gene>
    <name evidence="5" type="ORF">HW115_04420</name>
</gene>
<keyword evidence="6" id="KW-1185">Reference proteome</keyword>
<dbReference type="GO" id="GO:0043565">
    <property type="term" value="F:sequence-specific DNA binding"/>
    <property type="evidence" value="ECO:0007669"/>
    <property type="project" value="InterPro"/>
</dbReference>
<dbReference type="SUPFAM" id="SSF51182">
    <property type="entry name" value="RmlC-like cupins"/>
    <property type="match status" value="1"/>
</dbReference>
<comment type="caution">
    <text evidence="5">The sequence shown here is derived from an EMBL/GenBank/DDBJ whole genome shotgun (WGS) entry which is preliminary data.</text>
</comment>
<reference evidence="5 6" key="1">
    <citation type="submission" date="2020-07" db="EMBL/GenBank/DDBJ databases">
        <title>Roseicoccus Jingziensis gen. nov., sp. nov., isolated from coastal seawater.</title>
        <authorList>
            <person name="Feng X."/>
        </authorList>
    </citation>
    <scope>NUCLEOTIDE SEQUENCE [LARGE SCALE GENOMIC DNA]</scope>
    <source>
        <strain evidence="5 6">N1E253</strain>
    </source>
</reference>
<keyword evidence="3" id="KW-0804">Transcription</keyword>
<sequence>MEKEIIPSNLSQSFRFFSWKDSLENVVQHVGQGDSISVSGMGNVWHYHPEVELTFFTEGEGFRYIGDDICAFEAPQLVLLGSNLPHHWTVKRSSGFCIQFPFDAVSPLANLHESIYFRDLLQEANRGLVFSRECRDEVFLLLQHCVQCDDLERLVRFFQIMKTLCDAPAESISSSEPQAISKSHSAMMKKAVQYIVENATQEEMTIQRVLSYVGMSRATFSRHFQRAVGQNYTQFVHSIRLVTARNMLINTDDPITQIAYASGFSNISHFNRLFKERWSMTPRALRLLTREADLLV</sequence>
<dbReference type="PROSITE" id="PS00041">
    <property type="entry name" value="HTH_ARAC_FAMILY_1"/>
    <property type="match status" value="1"/>
</dbReference>
<dbReference type="InterPro" id="IPR018062">
    <property type="entry name" value="HTH_AraC-typ_CS"/>
</dbReference>
<dbReference type="InterPro" id="IPR020449">
    <property type="entry name" value="Tscrpt_reg_AraC-type_HTH"/>
</dbReference>
<evidence type="ECO:0000259" key="4">
    <source>
        <dbReference type="PROSITE" id="PS01124"/>
    </source>
</evidence>
<dbReference type="Pfam" id="PF12833">
    <property type="entry name" value="HTH_18"/>
    <property type="match status" value="1"/>
</dbReference>
<organism evidence="5 6">
    <name type="scientific">Oceaniferula marina</name>
    <dbReference type="NCBI Taxonomy" id="2748318"/>
    <lineage>
        <taxon>Bacteria</taxon>
        <taxon>Pseudomonadati</taxon>
        <taxon>Verrucomicrobiota</taxon>
        <taxon>Verrucomicrobiia</taxon>
        <taxon>Verrucomicrobiales</taxon>
        <taxon>Verrucomicrobiaceae</taxon>
        <taxon>Oceaniferula</taxon>
    </lineage>
</organism>
<feature type="domain" description="HTH araC/xylS-type" evidence="4">
    <location>
        <begin position="189"/>
        <end position="288"/>
    </location>
</feature>
<protein>
    <submittedName>
        <fullName evidence="5">Helix-turn-helix transcriptional regulator</fullName>
    </submittedName>
</protein>
<dbReference type="Gene3D" id="1.10.10.60">
    <property type="entry name" value="Homeodomain-like"/>
    <property type="match status" value="2"/>
</dbReference>
<evidence type="ECO:0000256" key="1">
    <source>
        <dbReference type="ARBA" id="ARBA00023015"/>
    </source>
</evidence>
<dbReference type="PANTHER" id="PTHR43280:SF27">
    <property type="entry name" value="TRANSCRIPTIONAL REGULATOR MTLR"/>
    <property type="match status" value="1"/>
</dbReference>
<evidence type="ECO:0000256" key="2">
    <source>
        <dbReference type="ARBA" id="ARBA00023125"/>
    </source>
</evidence>
<dbReference type="SUPFAM" id="SSF46689">
    <property type="entry name" value="Homeodomain-like"/>
    <property type="match status" value="2"/>
</dbReference>
<proteinExistence type="predicted"/>
<name>A0A851GJI9_9BACT</name>
<dbReference type="RefSeq" id="WP_178931343.1">
    <property type="nucleotide sequence ID" value="NZ_JACBAZ010000001.1"/>
</dbReference>
<dbReference type="AlphaFoldDB" id="A0A851GJI9"/>
<dbReference type="InterPro" id="IPR011051">
    <property type="entry name" value="RmlC_Cupin_sf"/>
</dbReference>
<dbReference type="InterPro" id="IPR009057">
    <property type="entry name" value="Homeodomain-like_sf"/>
</dbReference>
<dbReference type="PRINTS" id="PR00032">
    <property type="entry name" value="HTHARAC"/>
</dbReference>